<evidence type="ECO:0000313" key="3">
    <source>
        <dbReference type="Proteomes" id="UP000068067"/>
    </source>
</evidence>
<dbReference type="AlphaFoldDB" id="A0A0M3Q9U7"/>
<keyword evidence="1" id="KW-0812">Transmembrane</keyword>
<dbReference type="EMBL" id="CP009220">
    <property type="protein sequence ID" value="ALC06329.1"/>
    <property type="molecule type" value="Genomic_DNA"/>
</dbReference>
<keyword evidence="1" id="KW-0472">Membrane</keyword>
<name>A0A0M3Q9U7_9CORY</name>
<feature type="transmembrane region" description="Helical" evidence="1">
    <location>
        <begin position="30"/>
        <end position="50"/>
    </location>
</feature>
<sequence length="56" mass="6273">MTIVFIAALILSIIGFILLVITLMSPSQLWTVLLIIVVIAGLLCFCIDAWNKRKNR</sequence>
<feature type="transmembrane region" description="Helical" evidence="1">
    <location>
        <begin position="5"/>
        <end position="24"/>
    </location>
</feature>
<dbReference type="KEGG" id="cdx:CDES_09720"/>
<proteinExistence type="predicted"/>
<gene>
    <name evidence="2" type="ORF">CDES_09720</name>
</gene>
<dbReference type="Proteomes" id="UP000068067">
    <property type="component" value="Chromosome"/>
</dbReference>
<keyword evidence="1" id="KW-1133">Transmembrane helix</keyword>
<protein>
    <submittedName>
        <fullName evidence="2">Putative membrane protein</fullName>
    </submittedName>
</protein>
<dbReference type="PATRIC" id="fig|931089.4.peg.1964"/>
<accession>A0A0M3Q9U7</accession>
<evidence type="ECO:0000256" key="1">
    <source>
        <dbReference type="SAM" id="Phobius"/>
    </source>
</evidence>
<reference evidence="2 3" key="1">
    <citation type="submission" date="2014-08" db="EMBL/GenBank/DDBJ databases">
        <title>Complete genome sequence of Corynebacterium deserti GIMN1.010 (=DSM 45689), isolated from desert sand in western China.</title>
        <authorList>
            <person name="Ruckert C."/>
            <person name="Albersmeier A."/>
            <person name="Kalinowski J."/>
        </authorList>
    </citation>
    <scope>NUCLEOTIDE SEQUENCE [LARGE SCALE GENOMIC DNA]</scope>
    <source>
        <strain evidence="2 3">GIMN1.010</strain>
    </source>
</reference>
<organism evidence="2 3">
    <name type="scientific">Corynebacterium deserti GIMN1.010</name>
    <dbReference type="NCBI Taxonomy" id="931089"/>
    <lineage>
        <taxon>Bacteria</taxon>
        <taxon>Bacillati</taxon>
        <taxon>Actinomycetota</taxon>
        <taxon>Actinomycetes</taxon>
        <taxon>Mycobacteriales</taxon>
        <taxon>Corynebacteriaceae</taxon>
        <taxon>Corynebacterium</taxon>
    </lineage>
</organism>
<keyword evidence="3" id="KW-1185">Reference proteome</keyword>
<evidence type="ECO:0000313" key="2">
    <source>
        <dbReference type="EMBL" id="ALC06329.1"/>
    </source>
</evidence>